<dbReference type="PANTHER" id="PTHR30367:SF1">
    <property type="entry name" value="MULTIDRUG RESISTANCE PROTEIN MDTN"/>
    <property type="match status" value="1"/>
</dbReference>
<dbReference type="InterPro" id="IPR029016">
    <property type="entry name" value="GAF-like_dom_sf"/>
</dbReference>
<dbReference type="Pfam" id="PF01590">
    <property type="entry name" value="GAF"/>
    <property type="match status" value="1"/>
</dbReference>
<dbReference type="PANTHER" id="PTHR30367">
    <property type="entry name" value="P-HYDROXYBENZOIC ACID EFFLUX PUMP SUBUNIT AAEA-RELATED"/>
    <property type="match status" value="1"/>
</dbReference>
<dbReference type="InterPro" id="IPR050393">
    <property type="entry name" value="MFP_Efflux_Pump"/>
</dbReference>
<organism evidence="4 5">
    <name type="scientific">Blastopirellula marina</name>
    <dbReference type="NCBI Taxonomy" id="124"/>
    <lineage>
        <taxon>Bacteria</taxon>
        <taxon>Pseudomonadati</taxon>
        <taxon>Planctomycetota</taxon>
        <taxon>Planctomycetia</taxon>
        <taxon>Pirellulales</taxon>
        <taxon>Pirellulaceae</taxon>
        <taxon>Blastopirellula</taxon>
    </lineage>
</organism>
<dbReference type="InterPro" id="IPR058639">
    <property type="entry name" value="BSH_YknX-like"/>
</dbReference>
<comment type="caution">
    <text evidence="4">The sequence shown here is derived from an EMBL/GenBank/DDBJ whole genome shotgun (WGS) entry which is preliminary data.</text>
</comment>
<dbReference type="SUPFAM" id="SSF55781">
    <property type="entry name" value="GAF domain-like"/>
    <property type="match status" value="1"/>
</dbReference>
<dbReference type="SMART" id="SM00065">
    <property type="entry name" value="GAF"/>
    <property type="match status" value="1"/>
</dbReference>
<feature type="domain" description="GAF" evidence="3">
    <location>
        <begin position="208"/>
        <end position="376"/>
    </location>
</feature>
<keyword evidence="1" id="KW-0175">Coiled coil</keyword>
<dbReference type="Gene3D" id="2.40.30.170">
    <property type="match status" value="1"/>
</dbReference>
<evidence type="ECO:0000256" key="1">
    <source>
        <dbReference type="SAM" id="Coils"/>
    </source>
</evidence>
<feature type="compositionally biased region" description="Polar residues" evidence="2">
    <location>
        <begin position="1"/>
        <end position="18"/>
    </location>
</feature>
<protein>
    <submittedName>
        <fullName evidence="4">Hemolysin D</fullName>
    </submittedName>
</protein>
<feature type="region of interest" description="Disordered" evidence="2">
    <location>
        <begin position="1"/>
        <end position="20"/>
    </location>
</feature>
<dbReference type="SUPFAM" id="SSF111369">
    <property type="entry name" value="HlyD-like secretion proteins"/>
    <property type="match status" value="1"/>
</dbReference>
<name>A0A2S8GUV8_9BACT</name>
<feature type="coiled-coil region" evidence="1">
    <location>
        <begin position="506"/>
        <end position="540"/>
    </location>
</feature>
<sequence length="688" mass="77436">MNSPGMSTEPSSVNPETLESTKKQIRGLIQEIAQISQRDIPPEEYFKEMLPKVVSALAAVGGAAWIYDDSRRPQLIYQINLSRGLIDPQSDEGIRHLRLIQNMFQGSEAQLLAPQSGGAEENSAGNPTNQLLVVAPIQVEGKVEGVIEIFQRPNSAPNSQRGYLKFLEQMCGLATDWFKTRKLRDFNDRQSLWSKIEQFSRAVHENLDLRQTAYTIANEGRRLIGCDRVSVVLRRGGKWRVDAVSGQDVFDSRSTQVQLLGKLASRVIETGESFWFSGGTEDLSPQLETAVHDYVDESHTKNIAVVPLRRPEHATDNQKREEEEEERQYQGEILGALVVEQIEDSSQQDEFSKGVELISEHSSRALANAIDYNSIPLTPVWRLLGKSKTLTSARNLPKTVLVLAAIVAVALALVLIPVDFTVTGAATLTPVVQREAFNTVEGEVTTVFVDHGDHVTKGQTLVELRNTELQSQYQSLIGDLEKTRATIRSQEFQKFRSESARNPAQILEIDIQLEQAEQKESHLQRQLVLLEEKLAKLEIKSPIDGEVVTWDVRDNLMQRWVTPGQPLMTVIDPTQEWVLEIKMPEKRIQHIQRALESQTNDEALRVTYIMASDPGRELEGKVIEIQQLAQPDQENGQIVKMKVAIDKSEIENLRAGATANADVYCGQSSLGYWLFHDVWEFIQRKILH</sequence>
<dbReference type="Gene3D" id="2.40.50.100">
    <property type="match status" value="1"/>
</dbReference>
<dbReference type="AlphaFoldDB" id="A0A2S8GUV8"/>
<evidence type="ECO:0000256" key="2">
    <source>
        <dbReference type="SAM" id="MobiDB-lite"/>
    </source>
</evidence>
<evidence type="ECO:0000259" key="3">
    <source>
        <dbReference type="SMART" id="SM00065"/>
    </source>
</evidence>
<evidence type="ECO:0000313" key="4">
    <source>
        <dbReference type="EMBL" id="PQO48161.1"/>
    </source>
</evidence>
<dbReference type="Pfam" id="PF25984">
    <property type="entry name" value="BSH_YknX"/>
    <property type="match status" value="1"/>
</dbReference>
<evidence type="ECO:0000313" key="5">
    <source>
        <dbReference type="Proteomes" id="UP000237819"/>
    </source>
</evidence>
<dbReference type="Proteomes" id="UP000237819">
    <property type="component" value="Unassembled WGS sequence"/>
</dbReference>
<dbReference type="EMBL" id="PUHZ01000001">
    <property type="protein sequence ID" value="PQO48161.1"/>
    <property type="molecule type" value="Genomic_DNA"/>
</dbReference>
<gene>
    <name evidence="4" type="ORF">C5Y93_00320</name>
</gene>
<dbReference type="InterPro" id="IPR003018">
    <property type="entry name" value="GAF"/>
</dbReference>
<proteinExistence type="predicted"/>
<reference evidence="4 5" key="1">
    <citation type="submission" date="2018-02" db="EMBL/GenBank/DDBJ databases">
        <title>Comparative genomes isolates from brazilian mangrove.</title>
        <authorList>
            <person name="Araujo J.E."/>
            <person name="Taketani R.G."/>
            <person name="Silva M.C.P."/>
            <person name="Loureco M.V."/>
            <person name="Andreote F.D."/>
        </authorList>
    </citation>
    <scope>NUCLEOTIDE SEQUENCE [LARGE SCALE GENOMIC DNA]</scope>
    <source>
        <strain evidence="4 5">Nap-Phe MGV</strain>
    </source>
</reference>
<accession>A0A2S8GUV8</accession>
<dbReference type="Gene3D" id="3.30.450.40">
    <property type="match status" value="1"/>
</dbReference>